<dbReference type="InterPro" id="IPR000086">
    <property type="entry name" value="NUDIX_hydrolase_dom"/>
</dbReference>
<sequence>MQNEEHVNAADALKNYNSKDYVTPDGYTADIVVFTVASKKIRQFQAPSMELKILLIKRGFTTKEGNPNIEGGKWALPGGFVDYRENGALAASKRELLEETGVGGFHLQHVGFYDTPGRDPRGWIISNSFYAVVPEEVLRNKKADDDAIEVDLFTMEEAMNLPLAFDHRNIIEDASRAVKKAILETTVAKYFLPKHFTVSELRSLLSLVTNEPLVKTDSALSRKINQLPFIELVTDDDGQPIKEARHSKQPTRLYRFKDRSDQDFVRSIYSSSY</sequence>
<dbReference type="RefSeq" id="WP_059350160.1">
    <property type="nucleotide sequence ID" value="NZ_LDYG01000005.1"/>
</dbReference>
<dbReference type="AlphaFoldDB" id="A0A147KBY8"/>
<dbReference type="PATRIC" id="fig|1150625.3.peg.394"/>
<gene>
    <name evidence="3" type="ORF">Q75_01865</name>
</gene>
<comment type="similarity">
    <text evidence="1">Belongs to the Nudix hydrolase family.</text>
</comment>
<accession>A0A147KBY8</accession>
<dbReference type="EMBL" id="LDYG01000005">
    <property type="protein sequence ID" value="KUP08980.1"/>
    <property type="molecule type" value="Genomic_DNA"/>
</dbReference>
<dbReference type="PANTHER" id="PTHR43736:SF1">
    <property type="entry name" value="DIHYDRONEOPTERIN TRIPHOSPHATE DIPHOSPHATASE"/>
    <property type="match status" value="1"/>
</dbReference>
<protein>
    <submittedName>
        <fullName evidence="3">ADP-ribose pyrophosphatase</fullName>
    </submittedName>
</protein>
<dbReference type="Gene3D" id="3.90.79.10">
    <property type="entry name" value="Nucleoside Triphosphate Pyrophosphohydrolase"/>
    <property type="match status" value="1"/>
</dbReference>
<proteinExistence type="inferred from homology"/>
<feature type="domain" description="Nudix hydrolase" evidence="2">
    <location>
        <begin position="24"/>
        <end position="175"/>
    </location>
</feature>
<organism evidence="3 4">
    <name type="scientific">Bacillus coahuilensis p1.1.43</name>
    <dbReference type="NCBI Taxonomy" id="1150625"/>
    <lineage>
        <taxon>Bacteria</taxon>
        <taxon>Bacillati</taxon>
        <taxon>Bacillota</taxon>
        <taxon>Bacilli</taxon>
        <taxon>Bacillales</taxon>
        <taxon>Bacillaceae</taxon>
        <taxon>Bacillus</taxon>
    </lineage>
</organism>
<dbReference type="InterPro" id="IPR036390">
    <property type="entry name" value="WH_DNA-bd_sf"/>
</dbReference>
<dbReference type="Pfam" id="PF00293">
    <property type="entry name" value="NUDIX"/>
    <property type="match status" value="1"/>
</dbReference>
<evidence type="ECO:0000313" key="4">
    <source>
        <dbReference type="Proteomes" id="UP000074108"/>
    </source>
</evidence>
<dbReference type="SUPFAM" id="SSF55811">
    <property type="entry name" value="Nudix"/>
    <property type="match status" value="1"/>
</dbReference>
<dbReference type="STRING" id="1150625.Q75_01865"/>
<dbReference type="InterPro" id="IPR036388">
    <property type="entry name" value="WH-like_DNA-bd_sf"/>
</dbReference>
<name>A0A147KBY8_9BACI</name>
<evidence type="ECO:0000313" key="3">
    <source>
        <dbReference type="EMBL" id="KUP08980.1"/>
    </source>
</evidence>
<evidence type="ECO:0000256" key="1">
    <source>
        <dbReference type="ARBA" id="ARBA00005582"/>
    </source>
</evidence>
<dbReference type="CDD" id="cd18873">
    <property type="entry name" value="NUDIX_NadM_like"/>
    <property type="match status" value="1"/>
</dbReference>
<comment type="caution">
    <text evidence="3">The sequence shown here is derived from an EMBL/GenBank/DDBJ whole genome shotgun (WGS) entry which is preliminary data.</text>
</comment>
<keyword evidence="4" id="KW-1185">Reference proteome</keyword>
<dbReference type="Gene3D" id="1.10.10.10">
    <property type="entry name" value="Winged helix-like DNA-binding domain superfamily/Winged helix DNA-binding domain"/>
    <property type="match status" value="1"/>
</dbReference>
<dbReference type="PANTHER" id="PTHR43736">
    <property type="entry name" value="ADP-RIBOSE PYROPHOSPHATASE"/>
    <property type="match status" value="1"/>
</dbReference>
<dbReference type="InterPro" id="IPR015797">
    <property type="entry name" value="NUDIX_hydrolase-like_dom_sf"/>
</dbReference>
<dbReference type="PROSITE" id="PS51462">
    <property type="entry name" value="NUDIX"/>
    <property type="match status" value="1"/>
</dbReference>
<dbReference type="SUPFAM" id="SSF46785">
    <property type="entry name" value="Winged helix' DNA-binding domain"/>
    <property type="match status" value="1"/>
</dbReference>
<dbReference type="OrthoDB" id="9786141at2"/>
<dbReference type="Proteomes" id="UP000074108">
    <property type="component" value="Unassembled WGS sequence"/>
</dbReference>
<evidence type="ECO:0000259" key="2">
    <source>
        <dbReference type="PROSITE" id="PS51462"/>
    </source>
</evidence>
<reference evidence="3 4" key="1">
    <citation type="journal article" date="2016" name="Front. Microbiol.">
        <title>Microevolution Analysis of Bacillus coahuilensis Unveils Differences in Phosphorus Acquisition Strategies and Their Regulation.</title>
        <authorList>
            <person name="Gomez-Lunar Z."/>
            <person name="Hernandez-Gonzalez I."/>
            <person name="Rodriguez-Torres M.D."/>
            <person name="Souza V."/>
            <person name="Olmedo-Alvarez G."/>
        </authorList>
    </citation>
    <scope>NUCLEOTIDE SEQUENCE [LARGE SCALE GENOMIC DNA]</scope>
    <source>
        <strain evidence="4">p1.1.43</strain>
    </source>
</reference>